<comment type="caution">
    <text evidence="1">The sequence shown here is derived from an EMBL/GenBank/DDBJ whole genome shotgun (WGS) entry which is preliminary data.</text>
</comment>
<gene>
    <name evidence="1" type="ORF">QWM81_05010</name>
</gene>
<name>A0ABT7Z1P4_9ACTN</name>
<dbReference type="EMBL" id="JAUEPL010000004">
    <property type="protein sequence ID" value="MDN3293408.1"/>
    <property type="molecule type" value="Genomic_DNA"/>
</dbReference>
<proteinExistence type="predicted"/>
<evidence type="ECO:0000313" key="2">
    <source>
        <dbReference type="Proteomes" id="UP001174050"/>
    </source>
</evidence>
<dbReference type="Proteomes" id="UP001174050">
    <property type="component" value="Unassembled WGS sequence"/>
</dbReference>
<keyword evidence="2" id="KW-1185">Reference proteome</keyword>
<dbReference type="RefSeq" id="WP_290110261.1">
    <property type="nucleotide sequence ID" value="NZ_JAUEPL010000004.1"/>
</dbReference>
<evidence type="ECO:0000313" key="1">
    <source>
        <dbReference type="EMBL" id="MDN3293408.1"/>
    </source>
</evidence>
<organism evidence="1 2">
    <name type="scientific">Streptomyces ficellus</name>
    <dbReference type="NCBI Taxonomy" id="1977088"/>
    <lineage>
        <taxon>Bacteria</taxon>
        <taxon>Bacillati</taxon>
        <taxon>Actinomycetota</taxon>
        <taxon>Actinomycetes</taxon>
        <taxon>Kitasatosporales</taxon>
        <taxon>Streptomycetaceae</taxon>
        <taxon>Streptomyces</taxon>
    </lineage>
</organism>
<accession>A0ABT7Z1P4</accession>
<reference evidence="1" key="1">
    <citation type="submission" date="2023-06" db="EMBL/GenBank/DDBJ databases">
        <title>WGS-Sequencing of Streptomyces ficellus isolate 21 collected from sand in Gara Djebilet Iron Mine in Algeria.</title>
        <authorList>
            <person name="Zegers G.P."/>
            <person name="Gomez A."/>
            <person name="Gueddou A."/>
            <person name="Zahara A.F."/>
            <person name="Worth M."/>
            <person name="Sevigny J.L."/>
            <person name="Tisa L."/>
        </authorList>
    </citation>
    <scope>NUCLEOTIDE SEQUENCE</scope>
    <source>
        <strain evidence="1">AS11</strain>
    </source>
</reference>
<protein>
    <submittedName>
        <fullName evidence="1">Uncharacterized protein</fullName>
    </submittedName>
</protein>
<sequence length="47" mass="5099">MPRGPRGQTAWTAAAFLIECMQEVDQVSQFLADIRGDTRARYGAAAA</sequence>